<evidence type="ECO:0000313" key="1">
    <source>
        <dbReference type="EMBL" id="TPE58794.1"/>
    </source>
</evidence>
<comment type="caution">
    <text evidence="1">The sequence shown here is derived from an EMBL/GenBank/DDBJ whole genome shotgun (WGS) entry which is preliminary data.</text>
</comment>
<name>A0A501XER8_9SPHN</name>
<reference evidence="1 2" key="1">
    <citation type="submission" date="2019-06" db="EMBL/GenBank/DDBJ databases">
        <authorList>
            <person name="Lee I."/>
            <person name="Jang G.I."/>
            <person name="Hwang C.Y."/>
        </authorList>
    </citation>
    <scope>NUCLEOTIDE SEQUENCE [LARGE SCALE GENOMIC DNA]</scope>
    <source>
        <strain evidence="1 2">PAMC 28131</strain>
    </source>
</reference>
<dbReference type="EMBL" id="VFSU01000034">
    <property type="protein sequence ID" value="TPE58794.1"/>
    <property type="molecule type" value="Genomic_DNA"/>
</dbReference>
<proteinExistence type="predicted"/>
<accession>A0A501XER8</accession>
<keyword evidence="2" id="KW-1185">Reference proteome</keyword>
<protein>
    <recommendedName>
        <fullName evidence="3">Alginate export domain-containing protein</fullName>
    </recommendedName>
</protein>
<evidence type="ECO:0008006" key="3">
    <source>
        <dbReference type="Google" id="ProtNLM"/>
    </source>
</evidence>
<sequence>MGAAGGALPFSYQLSGEYQGFDGDPDTTWQLTDLSLTFVLGSRTKLTVGKTKETFVYEMVGDAANLPAAERVLSPFFVSRNTGVRLTHVWGPAKRGTLSLGLYNDAWDIGAASRRGWDASARVTALVWADPVNDSRYFHFGAAARHVASNGEMRFRGRPGSNVTDNFVDTSSFAADSSL</sequence>
<dbReference type="OrthoDB" id="9807854at2"/>
<dbReference type="RefSeq" id="WP_140929646.1">
    <property type="nucleotide sequence ID" value="NZ_VFSU01000034.1"/>
</dbReference>
<dbReference type="AlphaFoldDB" id="A0A501XER8"/>
<evidence type="ECO:0000313" key="2">
    <source>
        <dbReference type="Proteomes" id="UP000319897"/>
    </source>
</evidence>
<dbReference type="Gene3D" id="2.40.160.10">
    <property type="entry name" value="Porin"/>
    <property type="match status" value="1"/>
</dbReference>
<organism evidence="1 2">
    <name type="scientific">Sandaracinobacter neustonicus</name>
    <dbReference type="NCBI Taxonomy" id="1715348"/>
    <lineage>
        <taxon>Bacteria</taxon>
        <taxon>Pseudomonadati</taxon>
        <taxon>Pseudomonadota</taxon>
        <taxon>Alphaproteobacteria</taxon>
        <taxon>Sphingomonadales</taxon>
        <taxon>Sphingosinicellaceae</taxon>
        <taxon>Sandaracinobacter</taxon>
    </lineage>
</organism>
<gene>
    <name evidence="1" type="ORF">FJQ54_17300</name>
</gene>
<dbReference type="InterPro" id="IPR023614">
    <property type="entry name" value="Porin_dom_sf"/>
</dbReference>
<dbReference type="Proteomes" id="UP000319897">
    <property type="component" value="Unassembled WGS sequence"/>
</dbReference>